<dbReference type="SMART" id="SM00066">
    <property type="entry name" value="GAL4"/>
    <property type="match status" value="1"/>
</dbReference>
<keyword evidence="9" id="KW-1185">Reference proteome</keyword>
<feature type="compositionally biased region" description="Polar residues" evidence="6">
    <location>
        <begin position="1068"/>
        <end position="1082"/>
    </location>
</feature>
<keyword evidence="3" id="KW-0238">DNA-binding</keyword>
<feature type="region of interest" description="Disordered" evidence="6">
    <location>
        <begin position="992"/>
        <end position="1014"/>
    </location>
</feature>
<dbReference type="InterPro" id="IPR036864">
    <property type="entry name" value="Zn2-C6_fun-type_DNA-bd_sf"/>
</dbReference>
<dbReference type="InterPro" id="IPR001138">
    <property type="entry name" value="Zn2Cys6_DnaBD"/>
</dbReference>
<sequence length="1136" mass="126138">MPKERQTCTECSMRRQKCDRNLPCSRCTKRGEPEKCTREWPKNGYDPKKHRIYPRPGKGGEESPATSNDNDGGHASPSSTADRQSDAIAVHPSLRTSASSSTPRVLQDLGDHATPEARIPGQSRVDEPKETSVLEHMPCWKGNLADYQVKSFDMLKEPFKNNSRPAYPEQEYSNGFGNTNAQQTSFLQLLLPRREQIFHLVDYHCSHVLWYHACFHADSFRRELQSHYLGVSGLQLGNIDFRWSALLFSIMAGSMVCAHDHEASSWGFSKAERHQLTRQWYRAALTCLNLADYMWRHHLWSLQSICVLTISGHVLGFSNTQCTLHGAALKIAQGLGLQRLGPEADESILNDHDLTPAKREKIIRREIGRRVWGQLCNQDWFSIPFSEMYTIQRSHFSTSRPQHIDDRTLLPVPAHEPSSTSFARCINEIAWILPQAHDALTSASTLYTKYEQVLHHDAKMKALEREGMPSFFSMTEPVRPEWPEWIPWARRSLALCFAHKTIMVHRSFLGKSLTDPTFEHTRTTCMAASKTILKEARQALDTGEGPKLWIDQAFMVAAGITLSLDIFHRKDTDPEYEEHRKHVEMTIKMLSKFENSMIAVRGVRLLTSLLAEQARLSAQKDMENYRKRAREDDTSTAAGDSASTPNFLQVSEGSFTSAMKRQKFDVPRFLEGFVGSDSSSLQSLRPTVRAGEGASLIYNGNDGVPASMNSNGDMVLGNGRLGNVLMQQPGTDKLPSITDITADAPNPMQNGMDTLGLPSEYGYESFEQLFPDQGGISNSFLFEDLLNFQVGDLRNHPGSNGLDIVSSGNAASKQHSTGGTSLLTPAPPTQEAGPPLPVQNHTPAQRHMRSQFSPLFMKQKQPAIPGVWGPWDPVEGHPKQPESDWPQFDPAATEHQPQADRTIAAPVSVPGSTQPPVSNETQAESSNPANTNEVHLSSQMRHPDWAAHRPGFPATSDTNLNTVPASQSLPPPQFHPIRLLTTVIEPTESTTNVESLRYTSPPPPPKHINPSTDLEKDNQINTIISKAQRKYDNGPLWGVATRPPITFDGSEDYSVELGGRRPGGGESSVEQTGGQAGSTISGQGAGGEVLEREGQDIATDAKGDKADGRRKHRGWFGLRSVYSTYDPSTVWRADSD</sequence>
<dbReference type="CDD" id="cd12148">
    <property type="entry name" value="fungal_TF_MHR"/>
    <property type="match status" value="1"/>
</dbReference>
<name>A0ABR0RK44_9EURO</name>
<dbReference type="PANTHER" id="PTHR31001">
    <property type="entry name" value="UNCHARACTERIZED TRANSCRIPTIONAL REGULATORY PROTEIN"/>
    <property type="match status" value="1"/>
</dbReference>
<evidence type="ECO:0000256" key="5">
    <source>
        <dbReference type="ARBA" id="ARBA00023242"/>
    </source>
</evidence>
<dbReference type="CDD" id="cd00067">
    <property type="entry name" value="GAL4"/>
    <property type="match status" value="1"/>
</dbReference>
<accession>A0ABR0RK44</accession>
<feature type="compositionally biased region" description="Polar residues" evidence="6">
    <location>
        <begin position="910"/>
        <end position="940"/>
    </location>
</feature>
<feature type="compositionally biased region" description="Basic and acidic residues" evidence="6">
    <location>
        <begin position="29"/>
        <end position="47"/>
    </location>
</feature>
<dbReference type="SUPFAM" id="SSF57701">
    <property type="entry name" value="Zn2/Cys6 DNA-binding domain"/>
    <property type="match status" value="1"/>
</dbReference>
<evidence type="ECO:0000259" key="7">
    <source>
        <dbReference type="PROSITE" id="PS50048"/>
    </source>
</evidence>
<evidence type="ECO:0000256" key="6">
    <source>
        <dbReference type="SAM" id="MobiDB-lite"/>
    </source>
</evidence>
<feature type="region of interest" description="Disordered" evidence="6">
    <location>
        <begin position="622"/>
        <end position="646"/>
    </location>
</feature>
<dbReference type="GeneID" id="89999703"/>
<dbReference type="EMBL" id="JAVHJV010000007">
    <property type="protein sequence ID" value="KAK5940977.1"/>
    <property type="molecule type" value="Genomic_DNA"/>
</dbReference>
<feature type="compositionally biased region" description="Basic and acidic residues" evidence="6">
    <location>
        <begin position="1089"/>
        <end position="1107"/>
    </location>
</feature>
<dbReference type="Proteomes" id="UP001334248">
    <property type="component" value="Unassembled WGS sequence"/>
</dbReference>
<dbReference type="PROSITE" id="PS00463">
    <property type="entry name" value="ZN2_CY6_FUNGAL_1"/>
    <property type="match status" value="1"/>
</dbReference>
<evidence type="ECO:0000256" key="3">
    <source>
        <dbReference type="ARBA" id="ARBA00023125"/>
    </source>
</evidence>
<feature type="region of interest" description="Disordered" evidence="6">
    <location>
        <begin position="1057"/>
        <end position="1110"/>
    </location>
</feature>
<keyword evidence="4" id="KW-0804">Transcription</keyword>
<dbReference type="InterPro" id="IPR050613">
    <property type="entry name" value="Sec_Metabolite_Reg"/>
</dbReference>
<keyword evidence="5" id="KW-0539">Nucleus</keyword>
<organism evidence="8 9">
    <name type="scientific">Knufia obscura</name>
    <dbReference type="NCBI Taxonomy" id="1635080"/>
    <lineage>
        <taxon>Eukaryota</taxon>
        <taxon>Fungi</taxon>
        <taxon>Dikarya</taxon>
        <taxon>Ascomycota</taxon>
        <taxon>Pezizomycotina</taxon>
        <taxon>Eurotiomycetes</taxon>
        <taxon>Chaetothyriomycetidae</taxon>
        <taxon>Chaetothyriales</taxon>
        <taxon>Trichomeriaceae</taxon>
        <taxon>Knufia</taxon>
    </lineage>
</organism>
<evidence type="ECO:0000256" key="2">
    <source>
        <dbReference type="ARBA" id="ARBA00023015"/>
    </source>
</evidence>
<reference evidence="8 9" key="1">
    <citation type="journal article" date="2023" name="Res Sq">
        <title>Genomic and morphological characterization of Knufia obscura isolated from the Mars 2020 spacecraft assembly facility.</title>
        <authorList>
            <person name="Chander A.M."/>
            <person name="Teixeira M.M."/>
            <person name="Singh N.K."/>
            <person name="Williams M.P."/>
            <person name="Parker C.W."/>
            <person name="Leo P."/>
            <person name="Stajich J.E."/>
            <person name="Torok T."/>
            <person name="Tighe S."/>
            <person name="Mason C.E."/>
            <person name="Venkateswaran K."/>
        </authorList>
    </citation>
    <scope>NUCLEOTIDE SEQUENCE [LARGE SCALE GENOMIC DNA]</scope>
    <source>
        <strain evidence="8 9">CCFEE 5817</strain>
    </source>
</reference>
<dbReference type="RefSeq" id="XP_064729067.1">
    <property type="nucleotide sequence ID" value="XM_064874667.1"/>
</dbReference>
<dbReference type="PROSITE" id="PS50048">
    <property type="entry name" value="ZN2_CY6_FUNGAL_2"/>
    <property type="match status" value="1"/>
</dbReference>
<evidence type="ECO:0000256" key="4">
    <source>
        <dbReference type="ARBA" id="ARBA00023163"/>
    </source>
</evidence>
<feature type="region of interest" description="Disordered" evidence="6">
    <location>
        <begin position="804"/>
        <end position="847"/>
    </location>
</feature>
<feature type="region of interest" description="Disordered" evidence="6">
    <location>
        <begin position="863"/>
        <end position="958"/>
    </location>
</feature>
<feature type="compositionally biased region" description="Polar residues" evidence="6">
    <location>
        <begin position="806"/>
        <end position="823"/>
    </location>
</feature>
<evidence type="ECO:0000256" key="1">
    <source>
        <dbReference type="ARBA" id="ARBA00004123"/>
    </source>
</evidence>
<evidence type="ECO:0000313" key="8">
    <source>
        <dbReference type="EMBL" id="KAK5940977.1"/>
    </source>
</evidence>
<feature type="compositionally biased region" description="Polar residues" evidence="6">
    <location>
        <begin position="64"/>
        <end position="82"/>
    </location>
</feature>
<feature type="domain" description="Zn(2)-C6 fungal-type" evidence="7">
    <location>
        <begin position="7"/>
        <end position="38"/>
    </location>
</feature>
<evidence type="ECO:0000313" key="9">
    <source>
        <dbReference type="Proteomes" id="UP001334248"/>
    </source>
</evidence>
<dbReference type="Pfam" id="PF00172">
    <property type="entry name" value="Zn_clus"/>
    <property type="match status" value="1"/>
</dbReference>
<protein>
    <recommendedName>
        <fullName evidence="7">Zn(2)-C6 fungal-type domain-containing protein</fullName>
    </recommendedName>
</protein>
<feature type="compositionally biased region" description="Polar residues" evidence="6">
    <location>
        <begin position="635"/>
        <end position="646"/>
    </location>
</feature>
<comment type="subcellular location">
    <subcellularLocation>
        <location evidence="1">Nucleus</location>
    </subcellularLocation>
</comment>
<feature type="region of interest" description="Disordered" evidence="6">
    <location>
        <begin position="22"/>
        <end position="86"/>
    </location>
</feature>
<proteinExistence type="predicted"/>
<keyword evidence="2" id="KW-0805">Transcription regulation</keyword>
<dbReference type="PANTHER" id="PTHR31001:SF76">
    <property type="entry name" value="ZN(2)-C6 FUNGAL-TYPE DOMAIN-CONTAINING PROTEIN"/>
    <property type="match status" value="1"/>
</dbReference>
<comment type="caution">
    <text evidence="8">The sequence shown here is derived from an EMBL/GenBank/DDBJ whole genome shotgun (WGS) entry which is preliminary data.</text>
</comment>
<feature type="compositionally biased region" description="Basic and acidic residues" evidence="6">
    <location>
        <begin position="622"/>
        <end position="633"/>
    </location>
</feature>
<gene>
    <name evidence="8" type="ORF">PMZ80_006254</name>
</gene>